<dbReference type="PANTHER" id="PTHR48103:SF2">
    <property type="entry name" value="MIDASIN"/>
    <property type="match status" value="1"/>
</dbReference>
<dbReference type="Gene3D" id="3.40.50.300">
    <property type="entry name" value="P-loop containing nucleotide triphosphate hydrolases"/>
    <property type="match status" value="1"/>
</dbReference>
<reference evidence="4 5" key="1">
    <citation type="submission" date="2019-10" db="EMBL/GenBank/DDBJ databases">
        <title>Genome diversity of Sutterella seckii.</title>
        <authorList>
            <person name="Chaplin A.V."/>
            <person name="Sokolova S.R."/>
            <person name="Mosin K.A."/>
            <person name="Ivanova E.L."/>
            <person name="Kochetkova T.O."/>
            <person name="Goltsov A.Y."/>
            <person name="Trofimov D.Y."/>
            <person name="Efimov B.A."/>
        </authorList>
    </citation>
    <scope>NUCLEOTIDE SEQUENCE [LARGE SCALE GENOMIC DNA]</scope>
    <source>
        <strain evidence="4 5">ASD3426</strain>
    </source>
</reference>
<evidence type="ECO:0000259" key="3">
    <source>
        <dbReference type="Pfam" id="PF07728"/>
    </source>
</evidence>
<protein>
    <submittedName>
        <fullName evidence="4">AAA domain-containing protein</fullName>
    </submittedName>
</protein>
<dbReference type="EMBL" id="WEHW01000042">
    <property type="protein sequence ID" value="KAB7650332.1"/>
    <property type="molecule type" value="Genomic_DNA"/>
</dbReference>
<organism evidence="4 5">
    <name type="scientific">Sutterella seckii</name>
    <dbReference type="NCBI Taxonomy" id="1944635"/>
    <lineage>
        <taxon>Bacteria</taxon>
        <taxon>Pseudomonadati</taxon>
        <taxon>Pseudomonadota</taxon>
        <taxon>Betaproteobacteria</taxon>
        <taxon>Burkholderiales</taxon>
        <taxon>Sutterellaceae</taxon>
        <taxon>Sutterella</taxon>
    </lineage>
</organism>
<comment type="caution">
    <text evidence="4">The sequence shown here is derived from an EMBL/GenBank/DDBJ whole genome shotgun (WGS) entry which is preliminary data.</text>
</comment>
<dbReference type="GO" id="GO:0030687">
    <property type="term" value="C:preribosome, large subunit precursor"/>
    <property type="evidence" value="ECO:0007669"/>
    <property type="project" value="TreeGrafter"/>
</dbReference>
<keyword evidence="5" id="KW-1185">Reference proteome</keyword>
<sequence>MMNPVHESRFLPAGQFGSHLAHLPAGRGYLRNTLSRDAVSRIPRENPAYRFSATLYLDFITWWNMGDAEPLLITGPAGSGKTSAVLEFAARLSVPVVSFTARPRMDRRELVGRWVLAPEGGMRWIDGPAALAWKHGWLLLVNEFSAAPAETWVSANDLLEGLPLENDQTGERIERHPNARIVFTDNTRGHASESEAGYFGREMQDRSVIDRLWHIRFEGLAEDEEAEVLMKEFPPELVREAGVEEAMEVARILARAGAETRASSAHDALGLRSKTIALSHRVLRRTGALMLSYIAGRVPELHDPVEWSLDRAAGHALDRPVRNALITYMKTVLGGRLADLRNLRRETSHA</sequence>
<dbReference type="RefSeq" id="WP_139687156.1">
    <property type="nucleotide sequence ID" value="NZ_WEHW01000042.1"/>
</dbReference>
<accession>A0AAI9SBR5</accession>
<evidence type="ECO:0000256" key="2">
    <source>
        <dbReference type="ARBA" id="ARBA00022840"/>
    </source>
</evidence>
<feature type="domain" description="ATPase dynein-related AAA" evidence="3">
    <location>
        <begin position="70"/>
        <end position="192"/>
    </location>
</feature>
<dbReference type="SUPFAM" id="SSF52540">
    <property type="entry name" value="P-loop containing nucleoside triphosphate hydrolases"/>
    <property type="match status" value="1"/>
</dbReference>
<gene>
    <name evidence="4" type="ORF">GBM96_09300</name>
</gene>
<dbReference type="PANTHER" id="PTHR48103">
    <property type="entry name" value="MIDASIN-RELATED"/>
    <property type="match status" value="1"/>
</dbReference>
<dbReference type="InterPro" id="IPR011704">
    <property type="entry name" value="ATPase_dyneun-rel_AAA"/>
</dbReference>
<proteinExistence type="predicted"/>
<keyword evidence="2" id="KW-0067">ATP-binding</keyword>
<dbReference type="GO" id="GO:0016887">
    <property type="term" value="F:ATP hydrolysis activity"/>
    <property type="evidence" value="ECO:0007669"/>
    <property type="project" value="InterPro"/>
</dbReference>
<evidence type="ECO:0000313" key="4">
    <source>
        <dbReference type="EMBL" id="KAB7650332.1"/>
    </source>
</evidence>
<dbReference type="GO" id="GO:0005524">
    <property type="term" value="F:ATP binding"/>
    <property type="evidence" value="ECO:0007669"/>
    <property type="project" value="UniProtKB-KW"/>
</dbReference>
<evidence type="ECO:0000256" key="1">
    <source>
        <dbReference type="ARBA" id="ARBA00022741"/>
    </source>
</evidence>
<evidence type="ECO:0000313" key="5">
    <source>
        <dbReference type="Proteomes" id="UP000469462"/>
    </source>
</evidence>
<dbReference type="AlphaFoldDB" id="A0AAI9SBR5"/>
<keyword evidence="1" id="KW-0547">Nucleotide-binding</keyword>
<name>A0AAI9SBR5_9BURK</name>
<dbReference type="InterPro" id="IPR027417">
    <property type="entry name" value="P-loop_NTPase"/>
</dbReference>
<dbReference type="GO" id="GO:0000027">
    <property type="term" value="P:ribosomal large subunit assembly"/>
    <property type="evidence" value="ECO:0007669"/>
    <property type="project" value="TreeGrafter"/>
</dbReference>
<dbReference type="Pfam" id="PF07728">
    <property type="entry name" value="AAA_5"/>
    <property type="match status" value="1"/>
</dbReference>
<dbReference type="Proteomes" id="UP000469462">
    <property type="component" value="Unassembled WGS sequence"/>
</dbReference>